<evidence type="ECO:0000313" key="6">
    <source>
        <dbReference type="EMBL" id="MFH4975583.1"/>
    </source>
</evidence>
<feature type="region of interest" description="Disordered" evidence="5">
    <location>
        <begin position="133"/>
        <end position="154"/>
    </location>
</feature>
<name>A0ABD6EFB0_9BILA</name>
<dbReference type="InterPro" id="IPR039328">
    <property type="entry name" value="WDR89"/>
</dbReference>
<dbReference type="Gene3D" id="2.130.10.10">
    <property type="entry name" value="YVTN repeat-like/Quinoprotein amine dehydrogenase"/>
    <property type="match status" value="2"/>
</dbReference>
<evidence type="ECO:0000256" key="3">
    <source>
        <dbReference type="ARBA" id="ARBA00022737"/>
    </source>
</evidence>
<proteinExistence type="predicted"/>
<dbReference type="PANTHER" id="PTHR22889">
    <property type="entry name" value="WD REPEAT-CONTAINING PROTEIN 89"/>
    <property type="match status" value="1"/>
</dbReference>
<dbReference type="InterPro" id="IPR001680">
    <property type="entry name" value="WD40_rpt"/>
</dbReference>
<dbReference type="AlphaFoldDB" id="A0ABD6EFB0"/>
<dbReference type="Pfam" id="PF00400">
    <property type="entry name" value="WD40"/>
    <property type="match status" value="2"/>
</dbReference>
<reference evidence="6 7" key="1">
    <citation type="submission" date="2024-08" db="EMBL/GenBank/DDBJ databases">
        <title>Gnathostoma spinigerum genome.</title>
        <authorList>
            <person name="Gonzalez-Bertolin B."/>
            <person name="Monzon S."/>
            <person name="Zaballos A."/>
            <person name="Jimenez P."/>
            <person name="Dekumyoy P."/>
            <person name="Varona S."/>
            <person name="Cuesta I."/>
            <person name="Sumanam S."/>
            <person name="Adisakwattana P."/>
            <person name="Gasser R.B."/>
            <person name="Hernandez-Gonzalez A."/>
            <person name="Young N.D."/>
            <person name="Perteguer M.J."/>
        </authorList>
    </citation>
    <scope>NUCLEOTIDE SEQUENCE [LARGE SCALE GENOMIC DNA]</scope>
    <source>
        <strain evidence="6">AL3</strain>
        <tissue evidence="6">Liver</tissue>
    </source>
</reference>
<evidence type="ECO:0000313" key="7">
    <source>
        <dbReference type="Proteomes" id="UP001608902"/>
    </source>
</evidence>
<dbReference type="Proteomes" id="UP001608902">
    <property type="component" value="Unassembled WGS sequence"/>
</dbReference>
<evidence type="ECO:0000256" key="5">
    <source>
        <dbReference type="SAM" id="MobiDB-lite"/>
    </source>
</evidence>
<keyword evidence="7" id="KW-1185">Reference proteome</keyword>
<keyword evidence="3" id="KW-0677">Repeat</keyword>
<evidence type="ECO:0000256" key="1">
    <source>
        <dbReference type="ARBA" id="ARBA00021125"/>
    </source>
</evidence>
<dbReference type="SUPFAM" id="SSF50978">
    <property type="entry name" value="WD40 repeat-like"/>
    <property type="match status" value="1"/>
</dbReference>
<gene>
    <name evidence="6" type="ORF">AB6A40_002292</name>
</gene>
<accession>A0ABD6EFB0</accession>
<feature type="repeat" description="WD" evidence="4">
    <location>
        <begin position="178"/>
        <end position="220"/>
    </location>
</feature>
<dbReference type="PROSITE" id="PS50082">
    <property type="entry name" value="WD_REPEATS_2"/>
    <property type="match status" value="1"/>
</dbReference>
<keyword evidence="2 4" id="KW-0853">WD repeat</keyword>
<evidence type="ECO:0000256" key="2">
    <source>
        <dbReference type="ARBA" id="ARBA00022574"/>
    </source>
</evidence>
<sequence>MPSLDDSLFSWEAPFSSYIDIIQPCDSNRVIVSLKNGSDAALCMVDIETGKTVNSWEKKGIQFVSFDFYPKERAGFAIDNSGHLWTIDSRCVVSEHIALYKSSMCNEIVTTASVSSDGYTIAVSRSVQNLNYKKKQKKSGGGDRESDSDSDSNASEPFIYSVDIFDVRNASSLTHSYVESHSDTIQCLQYSSESSHLLLSGGADGLFNIFDVRRSESDDGLQSTNQVESSISRVGFLDYSRAYVITDDNLAELFKINSPIDVDVLTRIKSHQSQFMVDIFSCDHDNYILSLESSGDGIATVYSISNDGRTEDENSTAKCHEDLIRCSSYNPAHYMLFTGGEDGRLVGRKLTPSLRLSPIAKQRKHKKTKFRPY</sequence>
<dbReference type="InterPro" id="IPR015943">
    <property type="entry name" value="WD40/YVTN_repeat-like_dom_sf"/>
</dbReference>
<dbReference type="SMART" id="SM00320">
    <property type="entry name" value="WD40"/>
    <property type="match status" value="2"/>
</dbReference>
<dbReference type="InterPro" id="IPR036322">
    <property type="entry name" value="WD40_repeat_dom_sf"/>
</dbReference>
<evidence type="ECO:0000256" key="4">
    <source>
        <dbReference type="PROSITE-ProRule" id="PRU00221"/>
    </source>
</evidence>
<dbReference type="EMBL" id="JBGFUD010000996">
    <property type="protein sequence ID" value="MFH4975583.1"/>
    <property type="molecule type" value="Genomic_DNA"/>
</dbReference>
<dbReference type="PANTHER" id="PTHR22889:SF0">
    <property type="entry name" value="WD REPEAT-CONTAINING PROTEIN 89"/>
    <property type="match status" value="1"/>
</dbReference>
<protein>
    <recommendedName>
        <fullName evidence="1">WD repeat-containing protein 89</fullName>
    </recommendedName>
</protein>
<organism evidence="6 7">
    <name type="scientific">Gnathostoma spinigerum</name>
    <dbReference type="NCBI Taxonomy" id="75299"/>
    <lineage>
        <taxon>Eukaryota</taxon>
        <taxon>Metazoa</taxon>
        <taxon>Ecdysozoa</taxon>
        <taxon>Nematoda</taxon>
        <taxon>Chromadorea</taxon>
        <taxon>Rhabditida</taxon>
        <taxon>Spirurina</taxon>
        <taxon>Gnathostomatomorpha</taxon>
        <taxon>Gnathostomatoidea</taxon>
        <taxon>Gnathostomatidae</taxon>
        <taxon>Gnathostoma</taxon>
    </lineage>
</organism>
<comment type="caution">
    <text evidence="6">The sequence shown here is derived from an EMBL/GenBank/DDBJ whole genome shotgun (WGS) entry which is preliminary data.</text>
</comment>